<name>A0AAD4MIW5_9BILA</name>
<protein>
    <recommendedName>
        <fullName evidence="3">F-box domain-containing protein</fullName>
    </recommendedName>
</protein>
<reference evidence="1" key="1">
    <citation type="submission" date="2022-01" db="EMBL/GenBank/DDBJ databases">
        <title>Genome Sequence Resource for Two Populations of Ditylenchus destructor, the Migratory Endoparasitic Phytonematode.</title>
        <authorList>
            <person name="Zhang H."/>
            <person name="Lin R."/>
            <person name="Xie B."/>
        </authorList>
    </citation>
    <scope>NUCLEOTIDE SEQUENCE</scope>
    <source>
        <strain evidence="1">BazhouSP</strain>
    </source>
</reference>
<gene>
    <name evidence="1" type="ORF">DdX_18858</name>
</gene>
<evidence type="ECO:0000313" key="1">
    <source>
        <dbReference type="EMBL" id="KAI1696808.1"/>
    </source>
</evidence>
<sequence>MDNGTLVEVFKFLNYCQLAKNSLVSKRFSSLILTHRHSLELLYVDSISMKYHDRATAFIKVFTKQLSPKAYNQWIIRNQYSKQIPLEDQVGRTQSRQYEHNVYRIGAHAVYKDPNHHPLWNDMTTVFYASTKLDHENWPLFQHFVRLLSDPFIYIRCLELTSQNDVFNLLDRATSSDHNRLQCEKLLFYLYGDAQKSISWIKDHVEFMDLKNFDEYQFIESIECNTEDGNVEALTERYDKFLAKEKANEDDGCTAVVFVNNDVGKKLKLTVTNLSYFSLKIDNL</sequence>
<comment type="caution">
    <text evidence="1">The sequence shown here is derived from an EMBL/GenBank/DDBJ whole genome shotgun (WGS) entry which is preliminary data.</text>
</comment>
<organism evidence="1 2">
    <name type="scientific">Ditylenchus destructor</name>
    <dbReference type="NCBI Taxonomy" id="166010"/>
    <lineage>
        <taxon>Eukaryota</taxon>
        <taxon>Metazoa</taxon>
        <taxon>Ecdysozoa</taxon>
        <taxon>Nematoda</taxon>
        <taxon>Chromadorea</taxon>
        <taxon>Rhabditida</taxon>
        <taxon>Tylenchina</taxon>
        <taxon>Tylenchomorpha</taxon>
        <taxon>Sphaerularioidea</taxon>
        <taxon>Anguinidae</taxon>
        <taxon>Anguininae</taxon>
        <taxon>Ditylenchus</taxon>
    </lineage>
</organism>
<dbReference type="AlphaFoldDB" id="A0AAD4MIW5"/>
<evidence type="ECO:0008006" key="3">
    <source>
        <dbReference type="Google" id="ProtNLM"/>
    </source>
</evidence>
<keyword evidence="2" id="KW-1185">Reference proteome</keyword>
<evidence type="ECO:0000313" key="2">
    <source>
        <dbReference type="Proteomes" id="UP001201812"/>
    </source>
</evidence>
<dbReference type="Proteomes" id="UP001201812">
    <property type="component" value="Unassembled WGS sequence"/>
</dbReference>
<proteinExistence type="predicted"/>
<dbReference type="EMBL" id="JAKKPZ010000306">
    <property type="protein sequence ID" value="KAI1696808.1"/>
    <property type="molecule type" value="Genomic_DNA"/>
</dbReference>
<accession>A0AAD4MIW5</accession>